<comment type="caution">
    <text evidence="18">The sequence shown here is derived from an EMBL/GenBank/DDBJ whole genome shotgun (WGS) entry which is preliminary data.</text>
</comment>
<dbReference type="Gene3D" id="2.40.170.20">
    <property type="entry name" value="TonB-dependent receptor, beta-barrel domain"/>
    <property type="match status" value="1"/>
</dbReference>
<keyword evidence="9 14" id="KW-0798">TonB box</keyword>
<evidence type="ECO:0000313" key="18">
    <source>
        <dbReference type="EMBL" id="RJY07887.1"/>
    </source>
</evidence>
<evidence type="ECO:0000256" key="10">
    <source>
        <dbReference type="ARBA" id="ARBA00023136"/>
    </source>
</evidence>
<feature type="domain" description="TonB-dependent receptor-like beta-barrel" evidence="16">
    <location>
        <begin position="222"/>
        <end position="623"/>
    </location>
</feature>
<protein>
    <submittedName>
        <fullName evidence="18">TonB-dependent receptor</fullName>
    </submittedName>
</protein>
<feature type="signal peptide" evidence="15">
    <location>
        <begin position="1"/>
        <end position="25"/>
    </location>
</feature>
<keyword evidence="7" id="KW-0408">Iron</keyword>
<dbReference type="PROSITE" id="PS52016">
    <property type="entry name" value="TONB_DEPENDENT_REC_3"/>
    <property type="match status" value="1"/>
</dbReference>
<keyword evidence="5 12" id="KW-0812">Transmembrane</keyword>
<keyword evidence="18" id="KW-0675">Receptor</keyword>
<dbReference type="InterPro" id="IPR037066">
    <property type="entry name" value="Plug_dom_sf"/>
</dbReference>
<feature type="chain" id="PRO_5017331856" evidence="15">
    <location>
        <begin position="26"/>
        <end position="657"/>
    </location>
</feature>
<organism evidence="18 19">
    <name type="scientific">Parashewanella spongiae</name>
    <dbReference type="NCBI Taxonomy" id="342950"/>
    <lineage>
        <taxon>Bacteria</taxon>
        <taxon>Pseudomonadati</taxon>
        <taxon>Pseudomonadota</taxon>
        <taxon>Gammaproteobacteria</taxon>
        <taxon>Alteromonadales</taxon>
        <taxon>Shewanellaceae</taxon>
        <taxon>Parashewanella</taxon>
    </lineage>
</organism>
<dbReference type="InterPro" id="IPR012910">
    <property type="entry name" value="Plug_dom"/>
</dbReference>
<keyword evidence="2 12" id="KW-0813">Transport</keyword>
<dbReference type="InterPro" id="IPR039426">
    <property type="entry name" value="TonB-dep_rcpt-like"/>
</dbReference>
<name>A0A3A6TI87_9GAMM</name>
<evidence type="ECO:0000256" key="8">
    <source>
        <dbReference type="ARBA" id="ARBA00023065"/>
    </source>
</evidence>
<dbReference type="GO" id="GO:0009279">
    <property type="term" value="C:cell outer membrane"/>
    <property type="evidence" value="ECO:0007669"/>
    <property type="project" value="UniProtKB-SubCell"/>
</dbReference>
<dbReference type="EMBL" id="QYYH01000109">
    <property type="protein sequence ID" value="RJY07887.1"/>
    <property type="molecule type" value="Genomic_DNA"/>
</dbReference>
<evidence type="ECO:0000256" key="7">
    <source>
        <dbReference type="ARBA" id="ARBA00023004"/>
    </source>
</evidence>
<dbReference type="Pfam" id="PF07715">
    <property type="entry name" value="Plug"/>
    <property type="match status" value="1"/>
</dbReference>
<keyword evidence="3 12" id="KW-1134">Transmembrane beta strand</keyword>
<evidence type="ECO:0000313" key="19">
    <source>
        <dbReference type="Proteomes" id="UP000273022"/>
    </source>
</evidence>
<evidence type="ECO:0000256" key="9">
    <source>
        <dbReference type="ARBA" id="ARBA00023077"/>
    </source>
</evidence>
<sequence>MRTSITLLALSIAPAIAFSSFGAVATTPTLKAKKDIEHITVIGRKTSQPLELASHIKIINNTDISLSGATNIVDILRGEAGIQVSDFNSGAVFSLRGFGAGQAANNTLILVDGRRLNNIDIAAPSISAIPLNQVERIEILSGSAGVLYGDQAVGGVINIVTRSPENTGGSVTLSAGNLDTIEGRADVASAINNDWSYYLTGHHQQSDNYRHHNANETGSLLGRLQYQSDESTFFVESSYYDNNRELANALNIDQLNDNPRQFVTFSFDGKPTDYFHDITKVARSGYGKAINKTWRFDANIDYTNSEINGISYGGATKNQRSLLNISPKFIGNYSTNRGSLNLIIGADVSRGESEFLFGRSNTQKLGSLYTQASVPLSNKLNYVVGGRYSKVKDDLIDATKYPNGINLDESAHALELGLNYRPSIHQRFYLRAEDNFRFAKVDEQAFTSPNVFGLKPQTGRSYEAGWDYNTQKQNLKISLYHLELEDEIVFDPSATPPTPTSFSGANINADASRRIGTNFDWNIQANSILNIGVQYNYINAEFTEGSNKGKALSWVAEHTAKISASADITKDWQIYAEANYIGSRFIEGDNSNSDPKLSSYTLANLAINYTFNDWQASLRADNVLNKEYVSAGYYSSFSSGYYPGEGRRWRFSLRYQF</sequence>
<comment type="similarity">
    <text evidence="12 14">Belongs to the TonB-dependent receptor family.</text>
</comment>
<dbReference type="PROSITE" id="PS01156">
    <property type="entry name" value="TONB_DEPENDENT_REC_2"/>
    <property type="match status" value="1"/>
</dbReference>
<keyword evidence="10 12" id="KW-0472">Membrane</keyword>
<evidence type="ECO:0000256" key="12">
    <source>
        <dbReference type="PROSITE-ProRule" id="PRU01360"/>
    </source>
</evidence>
<evidence type="ECO:0000256" key="13">
    <source>
        <dbReference type="PROSITE-ProRule" id="PRU10144"/>
    </source>
</evidence>
<evidence type="ECO:0000256" key="1">
    <source>
        <dbReference type="ARBA" id="ARBA00004571"/>
    </source>
</evidence>
<dbReference type="InterPro" id="IPR036942">
    <property type="entry name" value="Beta-barrel_TonB_sf"/>
</dbReference>
<evidence type="ECO:0000259" key="17">
    <source>
        <dbReference type="Pfam" id="PF07715"/>
    </source>
</evidence>
<evidence type="ECO:0000256" key="4">
    <source>
        <dbReference type="ARBA" id="ARBA00022496"/>
    </source>
</evidence>
<proteinExistence type="inferred from homology"/>
<keyword evidence="19" id="KW-1185">Reference proteome</keyword>
<dbReference type="AlphaFoldDB" id="A0A3A6TI87"/>
<gene>
    <name evidence="18" type="ORF">D5R81_15015</name>
</gene>
<evidence type="ECO:0000256" key="5">
    <source>
        <dbReference type="ARBA" id="ARBA00022692"/>
    </source>
</evidence>
<dbReference type="PANTHER" id="PTHR32552:SF81">
    <property type="entry name" value="TONB-DEPENDENT OUTER MEMBRANE RECEPTOR"/>
    <property type="match status" value="1"/>
</dbReference>
<dbReference type="Pfam" id="PF00593">
    <property type="entry name" value="TonB_dep_Rec_b-barrel"/>
    <property type="match status" value="1"/>
</dbReference>
<keyword evidence="4" id="KW-0410">Iron transport</keyword>
<evidence type="ECO:0000256" key="15">
    <source>
        <dbReference type="SAM" id="SignalP"/>
    </source>
</evidence>
<dbReference type="PANTHER" id="PTHR32552">
    <property type="entry name" value="FERRICHROME IRON RECEPTOR-RELATED"/>
    <property type="match status" value="1"/>
</dbReference>
<dbReference type="RefSeq" id="WP_121854453.1">
    <property type="nucleotide sequence ID" value="NZ_CP037952.1"/>
</dbReference>
<dbReference type="SUPFAM" id="SSF56935">
    <property type="entry name" value="Porins"/>
    <property type="match status" value="1"/>
</dbReference>
<feature type="domain" description="TonB-dependent receptor plug" evidence="17">
    <location>
        <begin position="51"/>
        <end position="156"/>
    </location>
</feature>
<evidence type="ECO:0000256" key="6">
    <source>
        <dbReference type="ARBA" id="ARBA00022729"/>
    </source>
</evidence>
<evidence type="ECO:0000259" key="16">
    <source>
        <dbReference type="Pfam" id="PF00593"/>
    </source>
</evidence>
<evidence type="ECO:0000256" key="2">
    <source>
        <dbReference type="ARBA" id="ARBA00022448"/>
    </source>
</evidence>
<dbReference type="InterPro" id="IPR000531">
    <property type="entry name" value="Beta-barrel_TonB"/>
</dbReference>
<evidence type="ECO:0000256" key="11">
    <source>
        <dbReference type="ARBA" id="ARBA00023237"/>
    </source>
</evidence>
<dbReference type="InterPro" id="IPR010917">
    <property type="entry name" value="TonB_rcpt_CS"/>
</dbReference>
<reference evidence="18 19" key="1">
    <citation type="submission" date="2018-09" db="EMBL/GenBank/DDBJ databases">
        <title>Phylogeny of the Shewanellaceae, and recommendation for two new genera, Pseudoshewanella and Parashewanella.</title>
        <authorList>
            <person name="Wang G."/>
        </authorList>
    </citation>
    <scope>NUCLEOTIDE SEQUENCE [LARGE SCALE GENOMIC DNA]</scope>
    <source>
        <strain evidence="18 19">KCTC 22492</strain>
    </source>
</reference>
<dbReference type="GO" id="GO:0006826">
    <property type="term" value="P:iron ion transport"/>
    <property type="evidence" value="ECO:0007669"/>
    <property type="project" value="UniProtKB-KW"/>
</dbReference>
<feature type="short sequence motif" description="TonB C-terminal box" evidence="13">
    <location>
        <begin position="640"/>
        <end position="657"/>
    </location>
</feature>
<dbReference type="OrthoDB" id="9764669at2"/>
<comment type="subcellular location">
    <subcellularLocation>
        <location evidence="1 12">Cell outer membrane</location>
        <topology evidence="1 12">Multi-pass membrane protein</topology>
    </subcellularLocation>
</comment>
<dbReference type="Gene3D" id="2.170.130.10">
    <property type="entry name" value="TonB-dependent receptor, plug domain"/>
    <property type="match status" value="1"/>
</dbReference>
<evidence type="ECO:0000256" key="3">
    <source>
        <dbReference type="ARBA" id="ARBA00022452"/>
    </source>
</evidence>
<dbReference type="CDD" id="cd01347">
    <property type="entry name" value="ligand_gated_channel"/>
    <property type="match status" value="1"/>
</dbReference>
<evidence type="ECO:0000256" key="14">
    <source>
        <dbReference type="RuleBase" id="RU003357"/>
    </source>
</evidence>
<keyword evidence="8" id="KW-0406">Ion transport</keyword>
<dbReference type="Proteomes" id="UP000273022">
    <property type="component" value="Unassembled WGS sequence"/>
</dbReference>
<accession>A0A3A6TI87</accession>
<keyword evidence="6 15" id="KW-0732">Signal</keyword>
<keyword evidence="11 12" id="KW-0998">Cell outer membrane</keyword>